<dbReference type="AlphaFoldDB" id="A0A0M2NKW2"/>
<protein>
    <submittedName>
        <fullName evidence="3">Oxygen-insensitive NAD(P)H nitroreductase</fullName>
    </submittedName>
</protein>
<proteinExistence type="predicted"/>
<dbReference type="InterPro" id="IPR029479">
    <property type="entry name" value="Nitroreductase"/>
</dbReference>
<dbReference type="InterPro" id="IPR000415">
    <property type="entry name" value="Nitroreductase-like"/>
</dbReference>
<dbReference type="RefSeq" id="WP_046442709.1">
    <property type="nucleotide sequence ID" value="NZ_CAUERS010000192.1"/>
</dbReference>
<evidence type="ECO:0000259" key="2">
    <source>
        <dbReference type="Pfam" id="PF00881"/>
    </source>
</evidence>
<name>A0A0M2NKW2_9FIRM</name>
<sequence length="175" mass="19078">MKKEALEVLKNRRSIRKFKPEQITAEELGVVLEAGTYAPTAGGQQQPIIVAVQNKEYVEELDKINGKIMNGNEETHPYYGAPTIILVLAPTDGIAPVEDGSLVAGNLLNAAYSAGLGGCWIHRTKEMLETPEGQALLKKWKLPANMMGVASIALGYADCEQPEAAERKKDYIRVV</sequence>
<dbReference type="PATRIC" id="fig|270498.16.peg.360"/>
<dbReference type="GO" id="GO:0046256">
    <property type="term" value="P:2,4,6-trinitrotoluene catabolic process"/>
    <property type="evidence" value="ECO:0007669"/>
    <property type="project" value="TreeGrafter"/>
</dbReference>
<dbReference type="EMBL" id="LAYJ01000068">
    <property type="protein sequence ID" value="KKI51596.1"/>
    <property type="molecule type" value="Genomic_DNA"/>
</dbReference>
<feature type="domain" description="Nitroreductase" evidence="2">
    <location>
        <begin position="9"/>
        <end position="155"/>
    </location>
</feature>
<dbReference type="InterPro" id="IPR050627">
    <property type="entry name" value="Nitroreductase/BluB"/>
</dbReference>
<reference evidence="3 4" key="1">
    <citation type="submission" date="2015-04" db="EMBL/GenBank/DDBJ databases">
        <title>Draft genome sequence of bacteremic isolate Catabacter hongkongensis type strain HKU16T.</title>
        <authorList>
            <person name="Lau S.K."/>
            <person name="Teng J.L."/>
            <person name="Huang Y."/>
            <person name="Curreem S.O."/>
            <person name="Tsui S.K."/>
            <person name="Woo P.C."/>
        </authorList>
    </citation>
    <scope>NUCLEOTIDE SEQUENCE [LARGE SCALE GENOMIC DNA]</scope>
    <source>
        <strain evidence="3 4">HKU16</strain>
    </source>
</reference>
<organism evidence="3 4">
    <name type="scientific">Christensenella hongkongensis</name>
    <dbReference type="NCBI Taxonomy" id="270498"/>
    <lineage>
        <taxon>Bacteria</taxon>
        <taxon>Bacillati</taxon>
        <taxon>Bacillota</taxon>
        <taxon>Clostridia</taxon>
        <taxon>Christensenellales</taxon>
        <taxon>Christensenellaceae</taxon>
        <taxon>Christensenella</taxon>
    </lineage>
</organism>
<dbReference type="Gene3D" id="3.40.109.10">
    <property type="entry name" value="NADH Oxidase"/>
    <property type="match status" value="1"/>
</dbReference>
<dbReference type="PANTHER" id="PTHR23026">
    <property type="entry name" value="NADPH NITROREDUCTASE"/>
    <property type="match status" value="1"/>
</dbReference>
<dbReference type="STRING" id="270498.CHK_0762"/>
<evidence type="ECO:0000313" key="3">
    <source>
        <dbReference type="EMBL" id="KKI51596.1"/>
    </source>
</evidence>
<comment type="caution">
    <text evidence="3">The sequence shown here is derived from an EMBL/GenBank/DDBJ whole genome shotgun (WGS) entry which is preliminary data.</text>
</comment>
<dbReference type="PANTHER" id="PTHR23026:SF125">
    <property type="entry name" value="OXYGEN-INSENSITIVE NAD(P)H NITROREDUCTASE"/>
    <property type="match status" value="1"/>
</dbReference>
<dbReference type="Proteomes" id="UP000034076">
    <property type="component" value="Unassembled WGS sequence"/>
</dbReference>
<evidence type="ECO:0000256" key="1">
    <source>
        <dbReference type="ARBA" id="ARBA00023027"/>
    </source>
</evidence>
<keyword evidence="4" id="KW-1185">Reference proteome</keyword>
<dbReference type="GO" id="GO:0005829">
    <property type="term" value="C:cytosol"/>
    <property type="evidence" value="ECO:0007669"/>
    <property type="project" value="TreeGrafter"/>
</dbReference>
<dbReference type="GO" id="GO:0046857">
    <property type="term" value="F:oxidoreductase activity, acting on other nitrogenous compounds as donors, with NAD or NADP as acceptor"/>
    <property type="evidence" value="ECO:0007669"/>
    <property type="project" value="TreeGrafter"/>
</dbReference>
<accession>A0A0M2NKW2</accession>
<dbReference type="OrthoDB" id="9783470at2"/>
<gene>
    <name evidence="3" type="ORF">CHK_0762</name>
</gene>
<dbReference type="SUPFAM" id="SSF55469">
    <property type="entry name" value="FMN-dependent nitroreductase-like"/>
    <property type="match status" value="1"/>
</dbReference>
<keyword evidence="1" id="KW-0520">NAD</keyword>
<evidence type="ECO:0000313" key="4">
    <source>
        <dbReference type="Proteomes" id="UP000034076"/>
    </source>
</evidence>
<dbReference type="Pfam" id="PF00881">
    <property type="entry name" value="Nitroreductase"/>
    <property type="match status" value="1"/>
</dbReference>